<name>A0ABN2W0I0_9ACTN</name>
<dbReference type="EMBL" id="BAAAPE010000009">
    <property type="protein sequence ID" value="GAA2079419.1"/>
    <property type="molecule type" value="Genomic_DNA"/>
</dbReference>
<protein>
    <recommendedName>
        <fullName evidence="5">NB-ARC domain-containing protein</fullName>
    </recommendedName>
</protein>
<evidence type="ECO:0000313" key="3">
    <source>
        <dbReference type="EMBL" id="GAA2079419.1"/>
    </source>
</evidence>
<dbReference type="InterPro" id="IPR027417">
    <property type="entry name" value="P-loop_NTPase"/>
</dbReference>
<feature type="region of interest" description="Disordered" evidence="2">
    <location>
        <begin position="1"/>
        <end position="22"/>
    </location>
</feature>
<dbReference type="SUPFAM" id="SSF48452">
    <property type="entry name" value="TPR-like"/>
    <property type="match status" value="2"/>
</dbReference>
<organism evidence="3 4">
    <name type="scientific">Streptomyces albiaxialis</name>
    <dbReference type="NCBI Taxonomy" id="329523"/>
    <lineage>
        <taxon>Bacteria</taxon>
        <taxon>Bacillati</taxon>
        <taxon>Actinomycetota</taxon>
        <taxon>Actinomycetes</taxon>
        <taxon>Kitasatosporales</taxon>
        <taxon>Streptomycetaceae</taxon>
        <taxon>Streptomyces</taxon>
    </lineage>
</organism>
<evidence type="ECO:0000256" key="2">
    <source>
        <dbReference type="SAM" id="MobiDB-lite"/>
    </source>
</evidence>
<evidence type="ECO:0008006" key="5">
    <source>
        <dbReference type="Google" id="ProtNLM"/>
    </source>
</evidence>
<dbReference type="SMART" id="SM00028">
    <property type="entry name" value="TPR"/>
    <property type="match status" value="3"/>
</dbReference>
<accession>A0ABN2W0I0</accession>
<gene>
    <name evidence="3" type="ORF">GCM10009801_36950</name>
</gene>
<evidence type="ECO:0000313" key="4">
    <source>
        <dbReference type="Proteomes" id="UP001500016"/>
    </source>
</evidence>
<feature type="repeat" description="TPR" evidence="1">
    <location>
        <begin position="589"/>
        <end position="622"/>
    </location>
</feature>
<dbReference type="InterPro" id="IPR019734">
    <property type="entry name" value="TPR_rpt"/>
</dbReference>
<dbReference type="InterPro" id="IPR011990">
    <property type="entry name" value="TPR-like_helical_dom_sf"/>
</dbReference>
<evidence type="ECO:0000256" key="1">
    <source>
        <dbReference type="PROSITE-ProRule" id="PRU00339"/>
    </source>
</evidence>
<keyword evidence="4" id="KW-1185">Reference proteome</keyword>
<proteinExistence type="predicted"/>
<dbReference type="PRINTS" id="PR00364">
    <property type="entry name" value="DISEASERSIST"/>
</dbReference>
<reference evidence="3 4" key="1">
    <citation type="journal article" date="2019" name="Int. J. Syst. Evol. Microbiol.">
        <title>The Global Catalogue of Microorganisms (GCM) 10K type strain sequencing project: providing services to taxonomists for standard genome sequencing and annotation.</title>
        <authorList>
            <consortium name="The Broad Institute Genomics Platform"/>
            <consortium name="The Broad Institute Genome Sequencing Center for Infectious Disease"/>
            <person name="Wu L."/>
            <person name="Ma J."/>
        </authorList>
    </citation>
    <scope>NUCLEOTIDE SEQUENCE [LARGE SCALE GENOMIC DNA]</scope>
    <source>
        <strain evidence="3 4">JCM 15478</strain>
    </source>
</reference>
<comment type="caution">
    <text evidence="3">The sequence shown here is derived from an EMBL/GenBank/DDBJ whole genome shotgun (WGS) entry which is preliminary data.</text>
</comment>
<dbReference type="Proteomes" id="UP001500016">
    <property type="component" value="Unassembled WGS sequence"/>
</dbReference>
<dbReference type="Gene3D" id="3.40.50.300">
    <property type="entry name" value="P-loop containing nucleotide triphosphate hydrolases"/>
    <property type="match status" value="1"/>
</dbReference>
<dbReference type="SUPFAM" id="SSF52540">
    <property type="entry name" value="P-loop containing nucleoside triphosphate hydrolases"/>
    <property type="match status" value="1"/>
</dbReference>
<dbReference type="PROSITE" id="PS50005">
    <property type="entry name" value="TPR"/>
    <property type="match status" value="1"/>
</dbReference>
<sequence>MHFYGTPEETVVPEQLPAPPGTFTGRDSEVAELTRAFDAGVEQGTTVVISAIGGAGGIGKTWLALHWAYQYKDRFPDGQLFVNLRGFHPGEDPMLPREALRTFLTGLGVKEMPRDLEAQMGLYRSLVAGRRMLIVLDNARGTEQVTPLLPGTPSCTVLVTSRDRMAGLVTRHSARPVQVDVLSDGEARALLTRHLGEARLAAEPDATDELVRWCAGLPLALSIVASRAVLGQRLALSGIAEELRDASQRLEALDMGDPEACLETVLSWSYRALAPAEAAMFRMLGLAPGDDVGTYAAANLAGVTCREAQVQLKALERVSLVQQHAKGRYRMHDLVRLYAAGRADEEETTAERDMALRRLTEYGAHTAHAADLLIAKNHAAIDLDELPPGCSPQPLKDAQEAREWLDAERSNLLAVQHVAAERKWHAQVWQLAWTLTTVQLREGHLHDNLSAWRAGAPASEHLDPAIRTRSYRHLGRACADVGLHDEGLGHLQTALAVAVQHHDLLGQAHARRALAEVSEAQGNDGEALRHSKEAWRLFQELDTDVGGTNKALNDIGWYTARLGKYDEARGICVEALAQCSEDRDPSGKAGVLSSLGYIAHHTGEYTQATEHYQQALHLYYDLGSKAEQADTLDLLGHTYAVHDREQARHAWEEALALYLAQHRTKDADRVRQHLAGLAQEPAES</sequence>
<keyword evidence="1" id="KW-0802">TPR repeat</keyword>
<dbReference type="PANTHER" id="PTHR47691:SF3">
    <property type="entry name" value="HTH-TYPE TRANSCRIPTIONAL REGULATOR RV0890C-RELATED"/>
    <property type="match status" value="1"/>
</dbReference>
<dbReference type="PANTHER" id="PTHR47691">
    <property type="entry name" value="REGULATOR-RELATED"/>
    <property type="match status" value="1"/>
</dbReference>
<dbReference type="Gene3D" id="1.25.40.10">
    <property type="entry name" value="Tetratricopeptide repeat domain"/>
    <property type="match status" value="1"/>
</dbReference>